<dbReference type="AlphaFoldDB" id="A0AAP3XSB5"/>
<evidence type="ECO:0000256" key="3">
    <source>
        <dbReference type="ARBA" id="ARBA00023163"/>
    </source>
</evidence>
<dbReference type="EMBL" id="JARGEQ010000093">
    <property type="protein sequence ID" value="MDF1586802.1"/>
    <property type="molecule type" value="Genomic_DNA"/>
</dbReference>
<keyword evidence="1" id="KW-0805">Transcription regulation</keyword>
<dbReference type="InterPro" id="IPR020449">
    <property type="entry name" value="Tscrpt_reg_AraC-type_HTH"/>
</dbReference>
<comment type="caution">
    <text evidence="5">The sequence shown here is derived from an EMBL/GenBank/DDBJ whole genome shotgun (WGS) entry which is preliminary data.</text>
</comment>
<keyword evidence="3" id="KW-0804">Transcription</keyword>
<reference evidence="5 6" key="1">
    <citation type="submission" date="2023-03" db="EMBL/GenBank/DDBJ databases">
        <title>YIM 152171 draft genome.</title>
        <authorList>
            <person name="Yang Z."/>
        </authorList>
    </citation>
    <scope>NUCLEOTIDE SEQUENCE [LARGE SCALE GENOMIC DNA]</scope>
    <source>
        <strain evidence="5 6">YIM 152171</strain>
    </source>
</reference>
<dbReference type="PROSITE" id="PS01124">
    <property type="entry name" value="HTH_ARAC_FAMILY_2"/>
    <property type="match status" value="1"/>
</dbReference>
<evidence type="ECO:0000313" key="5">
    <source>
        <dbReference type="EMBL" id="MDF1586802.1"/>
    </source>
</evidence>
<sequence>MVFWPYRATSARRKETQASIKSQGWPYGKDMPVANIPSGSSLFARVDVDQGMLPAPPLSSRLGGSDRRRDIMQPILLARAAYLILFIDVLRKLGAPVDRELCRAGLPSGCEEQPDAYIPMLPALRFIGRMERSEGIEDLGAEAAQRVSMALLDGRTAVAIDRAPTLHAALRLACRGSCRESPQLRVWTAAHGHHLRLCSRFAGSWPSSGLRHAQWLQNAVLAMIVGRFAGAGWCPRAMAFEAGFTPGREVSRQFSRTRLLTGRPATWIELSASLLGEPQQRTGPRGQTRPRGAPAVAEPDFPVSLKLALQAYLGEGGPTVDLAAELAGTSVRTLQRRLKHLGASYSGIVGQARFERAARLLEDPAIKVTEVAYAVGYDDAAHFCRAFRRMAGKSPREFRRDRA</sequence>
<dbReference type="SMART" id="SM00342">
    <property type="entry name" value="HTH_ARAC"/>
    <property type="match status" value="1"/>
</dbReference>
<dbReference type="PANTHER" id="PTHR47894">
    <property type="entry name" value="HTH-TYPE TRANSCRIPTIONAL REGULATOR GADX"/>
    <property type="match status" value="1"/>
</dbReference>
<proteinExistence type="predicted"/>
<dbReference type="InterPro" id="IPR009057">
    <property type="entry name" value="Homeodomain-like_sf"/>
</dbReference>
<gene>
    <name evidence="5" type="ORF">PZ740_10455</name>
</gene>
<keyword evidence="2" id="KW-0238">DNA-binding</keyword>
<dbReference type="InterPro" id="IPR018060">
    <property type="entry name" value="HTH_AraC"/>
</dbReference>
<dbReference type="PRINTS" id="PR00032">
    <property type="entry name" value="HTHARAC"/>
</dbReference>
<feature type="domain" description="HTH araC/xylS-type" evidence="4">
    <location>
        <begin position="303"/>
        <end position="401"/>
    </location>
</feature>
<evidence type="ECO:0000256" key="2">
    <source>
        <dbReference type="ARBA" id="ARBA00023125"/>
    </source>
</evidence>
<accession>A0AAP3XSB5</accession>
<name>A0AAP3XSB5_9PROT</name>
<dbReference type="Pfam" id="PF12833">
    <property type="entry name" value="HTH_18"/>
    <property type="match status" value="1"/>
</dbReference>
<dbReference type="GO" id="GO:0000976">
    <property type="term" value="F:transcription cis-regulatory region binding"/>
    <property type="evidence" value="ECO:0007669"/>
    <property type="project" value="TreeGrafter"/>
</dbReference>
<dbReference type="RefSeq" id="WP_327789222.1">
    <property type="nucleotide sequence ID" value="NZ_JARGEQ010000093.1"/>
</dbReference>
<dbReference type="Gene3D" id="1.10.10.60">
    <property type="entry name" value="Homeodomain-like"/>
    <property type="match status" value="1"/>
</dbReference>
<dbReference type="InterPro" id="IPR032687">
    <property type="entry name" value="AraC-type_N"/>
</dbReference>
<dbReference type="SUPFAM" id="SSF46689">
    <property type="entry name" value="Homeodomain-like"/>
    <property type="match status" value="1"/>
</dbReference>
<dbReference type="Proteomes" id="UP001301140">
    <property type="component" value="Unassembled WGS sequence"/>
</dbReference>
<protein>
    <submittedName>
        <fullName evidence="5">Helix-turn-helix domain-containing protein</fullName>
    </submittedName>
</protein>
<keyword evidence="6" id="KW-1185">Reference proteome</keyword>
<evidence type="ECO:0000259" key="4">
    <source>
        <dbReference type="PROSITE" id="PS01124"/>
    </source>
</evidence>
<dbReference type="Pfam" id="PF12625">
    <property type="entry name" value="Arabinose_bd"/>
    <property type="match status" value="1"/>
</dbReference>
<evidence type="ECO:0000256" key="1">
    <source>
        <dbReference type="ARBA" id="ARBA00023015"/>
    </source>
</evidence>
<dbReference type="PANTHER" id="PTHR47894:SF4">
    <property type="entry name" value="HTH-TYPE TRANSCRIPTIONAL REGULATOR GADX"/>
    <property type="match status" value="1"/>
</dbReference>
<organism evidence="5 6">
    <name type="scientific">Marinimicrococcus flavescens</name>
    <dbReference type="NCBI Taxonomy" id="3031815"/>
    <lineage>
        <taxon>Bacteria</taxon>
        <taxon>Pseudomonadati</taxon>
        <taxon>Pseudomonadota</taxon>
        <taxon>Alphaproteobacteria</taxon>
        <taxon>Geminicoccales</taxon>
        <taxon>Geminicoccaceae</taxon>
        <taxon>Marinimicrococcus</taxon>
    </lineage>
</organism>
<dbReference type="GO" id="GO:0005829">
    <property type="term" value="C:cytosol"/>
    <property type="evidence" value="ECO:0007669"/>
    <property type="project" value="TreeGrafter"/>
</dbReference>
<evidence type="ECO:0000313" key="6">
    <source>
        <dbReference type="Proteomes" id="UP001301140"/>
    </source>
</evidence>
<dbReference type="GO" id="GO:0003700">
    <property type="term" value="F:DNA-binding transcription factor activity"/>
    <property type="evidence" value="ECO:0007669"/>
    <property type="project" value="InterPro"/>
</dbReference>